<dbReference type="HOGENOM" id="CLU_1888558_0_0_1"/>
<evidence type="ECO:0000313" key="1">
    <source>
        <dbReference type="EMBL" id="ERN08595.1"/>
    </source>
</evidence>
<accession>W1PN39</accession>
<sequence length="135" mass="15182">MEIDHPKSSREVKIRSLSSKFATVSATRPEPPDIVSLFDLQNNIAPTIQCLVKGSGCFGSLSHWMQNLWDKNSSSKLRTIWNSSFRKVDLALTLPDETQDHNYWSIYLRCHSCSRLLQARMVAATGEGGGVKDRD</sequence>
<gene>
    <name evidence="1" type="ORF">AMTR_s00017p00157150</name>
</gene>
<evidence type="ECO:0000313" key="2">
    <source>
        <dbReference type="Proteomes" id="UP000017836"/>
    </source>
</evidence>
<protein>
    <submittedName>
        <fullName evidence="1">Uncharacterized protein</fullName>
    </submittedName>
</protein>
<name>W1PN39_AMBTC</name>
<dbReference type="Gramene" id="ERN08595">
    <property type="protein sequence ID" value="ERN08595"/>
    <property type="gene ID" value="AMTR_s00017p00157150"/>
</dbReference>
<organism evidence="1 2">
    <name type="scientific">Amborella trichopoda</name>
    <dbReference type="NCBI Taxonomy" id="13333"/>
    <lineage>
        <taxon>Eukaryota</taxon>
        <taxon>Viridiplantae</taxon>
        <taxon>Streptophyta</taxon>
        <taxon>Embryophyta</taxon>
        <taxon>Tracheophyta</taxon>
        <taxon>Spermatophyta</taxon>
        <taxon>Magnoliopsida</taxon>
        <taxon>Amborellales</taxon>
        <taxon>Amborellaceae</taxon>
        <taxon>Amborella</taxon>
    </lineage>
</organism>
<dbReference type="Proteomes" id="UP000017836">
    <property type="component" value="Unassembled WGS sequence"/>
</dbReference>
<proteinExistence type="predicted"/>
<keyword evidence="2" id="KW-1185">Reference proteome</keyword>
<reference evidence="2" key="1">
    <citation type="journal article" date="2013" name="Science">
        <title>The Amborella genome and the evolution of flowering plants.</title>
        <authorList>
            <consortium name="Amborella Genome Project"/>
        </authorList>
    </citation>
    <scope>NUCLEOTIDE SEQUENCE [LARGE SCALE GENOMIC DNA]</scope>
</reference>
<dbReference type="EMBL" id="KI393256">
    <property type="protein sequence ID" value="ERN08595.1"/>
    <property type="molecule type" value="Genomic_DNA"/>
</dbReference>
<dbReference type="AlphaFoldDB" id="W1PN39"/>